<accession>A0ABN2VZ18</accession>
<proteinExistence type="predicted"/>
<evidence type="ECO:0000256" key="1">
    <source>
        <dbReference type="ARBA" id="ARBA00022450"/>
    </source>
</evidence>
<evidence type="ECO:0000256" key="2">
    <source>
        <dbReference type="ARBA" id="ARBA00022553"/>
    </source>
</evidence>
<dbReference type="SMART" id="SM00823">
    <property type="entry name" value="PKS_PP"/>
    <property type="match status" value="1"/>
</dbReference>
<evidence type="ECO:0000259" key="3">
    <source>
        <dbReference type="PROSITE" id="PS50075"/>
    </source>
</evidence>
<dbReference type="SUPFAM" id="SSF47336">
    <property type="entry name" value="ACP-like"/>
    <property type="match status" value="1"/>
</dbReference>
<evidence type="ECO:0000313" key="4">
    <source>
        <dbReference type="EMBL" id="GAA2077440.1"/>
    </source>
</evidence>
<comment type="caution">
    <text evidence="4">The sequence shown here is derived from an EMBL/GenBank/DDBJ whole genome shotgun (WGS) entry which is preliminary data.</text>
</comment>
<dbReference type="Pfam" id="PF00550">
    <property type="entry name" value="PP-binding"/>
    <property type="match status" value="1"/>
</dbReference>
<dbReference type="InterPro" id="IPR009081">
    <property type="entry name" value="PP-bd_ACP"/>
</dbReference>
<sequence length="89" mass="9748">MTQRRVHTVVAGIAGRSPEELDASQRLYEDLGFDSVMMLELKNRLEDDFPALREVSLPEMLPSMADVASLAAYVRECTGPDGGDRPGPV</sequence>
<dbReference type="InterPro" id="IPR020806">
    <property type="entry name" value="PKS_PP-bd"/>
</dbReference>
<dbReference type="Gene3D" id="1.10.1200.10">
    <property type="entry name" value="ACP-like"/>
    <property type="match status" value="1"/>
</dbReference>
<dbReference type="EMBL" id="BAAAPE010000008">
    <property type="protein sequence ID" value="GAA2077440.1"/>
    <property type="molecule type" value="Genomic_DNA"/>
</dbReference>
<feature type="domain" description="Carrier" evidence="3">
    <location>
        <begin position="1"/>
        <end position="78"/>
    </location>
</feature>
<dbReference type="Proteomes" id="UP001500016">
    <property type="component" value="Unassembled WGS sequence"/>
</dbReference>
<keyword evidence="5" id="KW-1185">Reference proteome</keyword>
<protein>
    <recommendedName>
        <fullName evidence="3">Carrier domain-containing protein</fullName>
    </recommendedName>
</protein>
<organism evidence="4 5">
    <name type="scientific">Streptomyces albiaxialis</name>
    <dbReference type="NCBI Taxonomy" id="329523"/>
    <lineage>
        <taxon>Bacteria</taxon>
        <taxon>Bacillati</taxon>
        <taxon>Actinomycetota</taxon>
        <taxon>Actinomycetes</taxon>
        <taxon>Kitasatosporales</taxon>
        <taxon>Streptomycetaceae</taxon>
        <taxon>Streptomyces</taxon>
    </lineage>
</organism>
<keyword evidence="1" id="KW-0596">Phosphopantetheine</keyword>
<name>A0ABN2VZ18_9ACTN</name>
<dbReference type="RefSeq" id="WP_344528798.1">
    <property type="nucleotide sequence ID" value="NZ_BAAAPE010000008.1"/>
</dbReference>
<keyword evidence="2" id="KW-0597">Phosphoprotein</keyword>
<dbReference type="PROSITE" id="PS50075">
    <property type="entry name" value="CARRIER"/>
    <property type="match status" value="1"/>
</dbReference>
<evidence type="ECO:0000313" key="5">
    <source>
        <dbReference type="Proteomes" id="UP001500016"/>
    </source>
</evidence>
<dbReference type="InterPro" id="IPR036736">
    <property type="entry name" value="ACP-like_sf"/>
</dbReference>
<reference evidence="4 5" key="1">
    <citation type="journal article" date="2019" name="Int. J. Syst. Evol. Microbiol.">
        <title>The Global Catalogue of Microorganisms (GCM) 10K type strain sequencing project: providing services to taxonomists for standard genome sequencing and annotation.</title>
        <authorList>
            <consortium name="The Broad Institute Genomics Platform"/>
            <consortium name="The Broad Institute Genome Sequencing Center for Infectious Disease"/>
            <person name="Wu L."/>
            <person name="Ma J."/>
        </authorList>
    </citation>
    <scope>NUCLEOTIDE SEQUENCE [LARGE SCALE GENOMIC DNA]</scope>
    <source>
        <strain evidence="4 5">JCM 15478</strain>
    </source>
</reference>
<gene>
    <name evidence="4" type="ORF">GCM10009801_33540</name>
</gene>